<accession>A0AAD1TGR1</accession>
<dbReference type="EMBL" id="OW240923">
    <property type="protein sequence ID" value="CAH2324774.1"/>
    <property type="molecule type" value="Genomic_DNA"/>
</dbReference>
<dbReference type="AlphaFoldDB" id="A0AAD1TGR1"/>
<keyword evidence="2" id="KW-1185">Reference proteome</keyword>
<name>A0AAD1TGR1_PELCU</name>
<evidence type="ECO:0000313" key="2">
    <source>
        <dbReference type="Proteomes" id="UP001295444"/>
    </source>
</evidence>
<proteinExistence type="predicted"/>
<evidence type="ECO:0000313" key="1">
    <source>
        <dbReference type="EMBL" id="CAH2324774.1"/>
    </source>
</evidence>
<reference evidence="1" key="1">
    <citation type="submission" date="2022-03" db="EMBL/GenBank/DDBJ databases">
        <authorList>
            <person name="Alioto T."/>
            <person name="Alioto T."/>
            <person name="Gomez Garrido J."/>
        </authorList>
    </citation>
    <scope>NUCLEOTIDE SEQUENCE</scope>
</reference>
<sequence length="57" mass="6561">MAETPTMSSDEKTRIVLERLSLYGPNPSMELVQQLMAEADEDIRKARAHELNTHYRS</sequence>
<dbReference type="Proteomes" id="UP001295444">
    <property type="component" value="Chromosome 12"/>
</dbReference>
<protein>
    <submittedName>
        <fullName evidence="1">Uncharacterized protein</fullName>
    </submittedName>
</protein>
<organism evidence="1 2">
    <name type="scientific">Pelobates cultripes</name>
    <name type="common">Western spadefoot toad</name>
    <dbReference type="NCBI Taxonomy" id="61616"/>
    <lineage>
        <taxon>Eukaryota</taxon>
        <taxon>Metazoa</taxon>
        <taxon>Chordata</taxon>
        <taxon>Craniata</taxon>
        <taxon>Vertebrata</taxon>
        <taxon>Euteleostomi</taxon>
        <taxon>Amphibia</taxon>
        <taxon>Batrachia</taxon>
        <taxon>Anura</taxon>
        <taxon>Pelobatoidea</taxon>
        <taxon>Pelobatidae</taxon>
        <taxon>Pelobates</taxon>
    </lineage>
</organism>
<gene>
    <name evidence="1" type="ORF">PECUL_23A015550</name>
</gene>